<evidence type="ECO:0000313" key="1">
    <source>
        <dbReference type="EMBL" id="GBP60856.1"/>
    </source>
</evidence>
<accession>A0A4C1XAN3</accession>
<dbReference type="EMBL" id="BGZK01000797">
    <property type="protein sequence ID" value="GBP60856.1"/>
    <property type="molecule type" value="Genomic_DNA"/>
</dbReference>
<dbReference type="Proteomes" id="UP000299102">
    <property type="component" value="Unassembled WGS sequence"/>
</dbReference>
<gene>
    <name evidence="1" type="ORF">EVAR_35404_1</name>
</gene>
<reference evidence="1 2" key="1">
    <citation type="journal article" date="2019" name="Commun. Biol.">
        <title>The bagworm genome reveals a unique fibroin gene that provides high tensile strength.</title>
        <authorList>
            <person name="Kono N."/>
            <person name="Nakamura H."/>
            <person name="Ohtoshi R."/>
            <person name="Tomita M."/>
            <person name="Numata K."/>
            <person name="Arakawa K."/>
        </authorList>
    </citation>
    <scope>NUCLEOTIDE SEQUENCE [LARGE SCALE GENOMIC DNA]</scope>
</reference>
<organism evidence="1 2">
    <name type="scientific">Eumeta variegata</name>
    <name type="common">Bagworm moth</name>
    <name type="synonym">Eumeta japonica</name>
    <dbReference type="NCBI Taxonomy" id="151549"/>
    <lineage>
        <taxon>Eukaryota</taxon>
        <taxon>Metazoa</taxon>
        <taxon>Ecdysozoa</taxon>
        <taxon>Arthropoda</taxon>
        <taxon>Hexapoda</taxon>
        <taxon>Insecta</taxon>
        <taxon>Pterygota</taxon>
        <taxon>Neoptera</taxon>
        <taxon>Endopterygota</taxon>
        <taxon>Lepidoptera</taxon>
        <taxon>Glossata</taxon>
        <taxon>Ditrysia</taxon>
        <taxon>Tineoidea</taxon>
        <taxon>Psychidae</taxon>
        <taxon>Oiketicinae</taxon>
        <taxon>Eumeta</taxon>
    </lineage>
</organism>
<protein>
    <submittedName>
        <fullName evidence="1">Uncharacterized protein</fullName>
    </submittedName>
</protein>
<evidence type="ECO:0000313" key="2">
    <source>
        <dbReference type="Proteomes" id="UP000299102"/>
    </source>
</evidence>
<keyword evidence="2" id="KW-1185">Reference proteome</keyword>
<proteinExistence type="predicted"/>
<name>A0A4C1XAN3_EUMVA</name>
<dbReference type="AlphaFoldDB" id="A0A4C1XAN3"/>
<sequence>MIVQFSHWTSFVGHRTLDFHDAPSWATSNNGGSQLYQRGLINFAVAFGYEVDSTRRRGKYERCKCEYSGCRRVDPFWLLANGGVGYSNIKRTRRITQRGGGKGKKYGERQRQCAPWRDICMYPKNITIKSTLKLAQQASIPSSESSIVIDLTVPKDTPEEQTDGQIQTKILQDAHWRR</sequence>
<comment type="caution">
    <text evidence="1">The sequence shown here is derived from an EMBL/GenBank/DDBJ whole genome shotgun (WGS) entry which is preliminary data.</text>
</comment>